<proteinExistence type="predicted"/>
<dbReference type="AlphaFoldDB" id="A0A7W8DNV9"/>
<keyword evidence="2" id="KW-1185">Reference proteome</keyword>
<dbReference type="EMBL" id="JACHIF010000001">
    <property type="protein sequence ID" value="MBB5036783.1"/>
    <property type="molecule type" value="Genomic_DNA"/>
</dbReference>
<reference evidence="1 2" key="1">
    <citation type="submission" date="2020-08" db="EMBL/GenBank/DDBJ databases">
        <title>Genomic Encyclopedia of Type Strains, Phase IV (KMG-IV): sequencing the most valuable type-strain genomes for metagenomic binning, comparative biology and taxonomic classification.</title>
        <authorList>
            <person name="Goeker M."/>
        </authorList>
    </citation>
    <scope>NUCLEOTIDE SEQUENCE [LARGE SCALE GENOMIC DNA]</scope>
    <source>
        <strain evidence="1 2">DSM 12251</strain>
    </source>
</reference>
<accession>A0A7W8DNV9</accession>
<evidence type="ECO:0000313" key="1">
    <source>
        <dbReference type="EMBL" id="MBB5036783.1"/>
    </source>
</evidence>
<protein>
    <submittedName>
        <fullName evidence="1">Uncharacterized protein</fullName>
    </submittedName>
</protein>
<evidence type="ECO:0000313" key="2">
    <source>
        <dbReference type="Proteomes" id="UP000534294"/>
    </source>
</evidence>
<organism evidence="1 2">
    <name type="scientific">Prosthecobacter dejongeii</name>
    <dbReference type="NCBI Taxonomy" id="48465"/>
    <lineage>
        <taxon>Bacteria</taxon>
        <taxon>Pseudomonadati</taxon>
        <taxon>Verrucomicrobiota</taxon>
        <taxon>Verrucomicrobiia</taxon>
        <taxon>Verrucomicrobiales</taxon>
        <taxon>Verrucomicrobiaceae</taxon>
        <taxon>Prosthecobacter</taxon>
    </lineage>
</organism>
<name>A0A7W8DNV9_9BACT</name>
<sequence length="44" mass="5180">MVSVLSFHGDILALARLLPPFLWGELGQFHSLFFHTLFRHFFSF</sequence>
<dbReference type="Proteomes" id="UP000534294">
    <property type="component" value="Unassembled WGS sequence"/>
</dbReference>
<comment type="caution">
    <text evidence="1">The sequence shown here is derived from an EMBL/GenBank/DDBJ whole genome shotgun (WGS) entry which is preliminary data.</text>
</comment>
<gene>
    <name evidence="1" type="ORF">HNQ64_001017</name>
</gene>